<organism evidence="5 6">
    <name type="scientific">Williamsia phyllosphaerae</name>
    <dbReference type="NCBI Taxonomy" id="885042"/>
    <lineage>
        <taxon>Bacteria</taxon>
        <taxon>Bacillati</taxon>
        <taxon>Actinomycetota</taxon>
        <taxon>Actinomycetes</taxon>
        <taxon>Mycobacteriales</taxon>
        <taxon>Nocardiaceae</taxon>
        <taxon>Williamsia</taxon>
    </lineage>
</organism>
<evidence type="ECO:0000256" key="1">
    <source>
        <dbReference type="ARBA" id="ARBA00022679"/>
    </source>
</evidence>
<evidence type="ECO:0000256" key="2">
    <source>
        <dbReference type="ARBA" id="ARBA00023315"/>
    </source>
</evidence>
<evidence type="ECO:0000313" key="6">
    <source>
        <dbReference type="Proteomes" id="UP000632454"/>
    </source>
</evidence>
<dbReference type="Pfam" id="PF01553">
    <property type="entry name" value="Acyltransferase"/>
    <property type="match status" value="1"/>
</dbReference>
<protein>
    <submittedName>
        <fullName evidence="5">1-acyl-sn-glycerol-3-phosphate acyltransferase</fullName>
    </submittedName>
</protein>
<keyword evidence="2 5" id="KW-0012">Acyltransferase</keyword>
<keyword evidence="6" id="KW-1185">Reference proteome</keyword>
<proteinExistence type="predicted"/>
<comment type="caution">
    <text evidence="5">The sequence shown here is derived from an EMBL/GenBank/DDBJ whole genome shotgun (WGS) entry which is preliminary data.</text>
</comment>
<dbReference type="InterPro" id="IPR002123">
    <property type="entry name" value="Plipid/glycerol_acylTrfase"/>
</dbReference>
<keyword evidence="1" id="KW-0808">Transferase</keyword>
<evidence type="ECO:0000256" key="3">
    <source>
        <dbReference type="SAM" id="MobiDB-lite"/>
    </source>
</evidence>
<dbReference type="Proteomes" id="UP000632454">
    <property type="component" value="Unassembled WGS sequence"/>
</dbReference>
<accession>A0ABQ1UBW8</accession>
<dbReference type="GO" id="GO:0016746">
    <property type="term" value="F:acyltransferase activity"/>
    <property type="evidence" value="ECO:0007669"/>
    <property type="project" value="UniProtKB-KW"/>
</dbReference>
<dbReference type="CDD" id="cd07989">
    <property type="entry name" value="LPLAT_AGPAT-like"/>
    <property type="match status" value="1"/>
</dbReference>
<sequence length="263" mass="28661">MEPVYRTLEIAAHALVRAQGMRLDVADADKIPATGGAVIAINHTSYVDFLPAAIGVYRGGRRCRYMIKSEMMDNPLVRFLITHTHTVPVDRSAGAEAYAQAVENLRQGFVVGVYPEATISRSFELKDFKTGAVRMAQSADVPVVPCIVWGAQRQWTKTGDQVGGSTRDMGRSHIPVMVRFGDPIDCPGDAVTETARLKSVMSSMLDDVRSTYGHHPPGAHWVPASMGGGAPTLAQARVIEEQDDERKAQLRAARARDEHKGSH</sequence>
<dbReference type="SUPFAM" id="SSF69593">
    <property type="entry name" value="Glycerol-3-phosphate (1)-acyltransferase"/>
    <property type="match status" value="1"/>
</dbReference>
<dbReference type="PANTHER" id="PTHR10434">
    <property type="entry name" value="1-ACYL-SN-GLYCEROL-3-PHOSPHATE ACYLTRANSFERASE"/>
    <property type="match status" value="1"/>
</dbReference>
<dbReference type="RefSeq" id="WP_188487266.1">
    <property type="nucleotide sequence ID" value="NZ_BMCS01000001.1"/>
</dbReference>
<feature type="region of interest" description="Disordered" evidence="3">
    <location>
        <begin position="242"/>
        <end position="263"/>
    </location>
</feature>
<dbReference type="PANTHER" id="PTHR10434:SF55">
    <property type="entry name" value="POSSIBLE ACYLTRANSFERASE"/>
    <property type="match status" value="1"/>
</dbReference>
<gene>
    <name evidence="5" type="ORF">GCM10007298_08940</name>
</gene>
<name>A0ABQ1UBW8_9NOCA</name>
<evidence type="ECO:0000259" key="4">
    <source>
        <dbReference type="SMART" id="SM00563"/>
    </source>
</evidence>
<reference evidence="6" key="1">
    <citation type="journal article" date="2019" name="Int. J. Syst. Evol. Microbiol.">
        <title>The Global Catalogue of Microorganisms (GCM) 10K type strain sequencing project: providing services to taxonomists for standard genome sequencing and annotation.</title>
        <authorList>
            <consortium name="The Broad Institute Genomics Platform"/>
            <consortium name="The Broad Institute Genome Sequencing Center for Infectious Disease"/>
            <person name="Wu L."/>
            <person name="Ma J."/>
        </authorList>
    </citation>
    <scope>NUCLEOTIDE SEQUENCE [LARGE SCALE GENOMIC DNA]</scope>
    <source>
        <strain evidence="6">CCM 7855</strain>
    </source>
</reference>
<dbReference type="SMART" id="SM00563">
    <property type="entry name" value="PlsC"/>
    <property type="match status" value="1"/>
</dbReference>
<evidence type="ECO:0000313" key="5">
    <source>
        <dbReference type="EMBL" id="GGF15099.1"/>
    </source>
</evidence>
<feature type="domain" description="Phospholipid/glycerol acyltransferase" evidence="4">
    <location>
        <begin position="37"/>
        <end position="151"/>
    </location>
</feature>
<dbReference type="EMBL" id="BMCS01000001">
    <property type="protein sequence ID" value="GGF15099.1"/>
    <property type="molecule type" value="Genomic_DNA"/>
</dbReference>